<evidence type="ECO:0000259" key="2">
    <source>
        <dbReference type="Pfam" id="PF08719"/>
    </source>
</evidence>
<evidence type="ECO:0000256" key="1">
    <source>
        <dbReference type="SAM" id="MobiDB-lite"/>
    </source>
</evidence>
<reference evidence="3" key="1">
    <citation type="submission" date="2021-02" db="EMBL/GenBank/DDBJ databases">
        <authorList>
            <person name="Dougan E. K."/>
            <person name="Rhodes N."/>
            <person name="Thang M."/>
            <person name="Chan C."/>
        </authorList>
    </citation>
    <scope>NUCLEOTIDE SEQUENCE</scope>
</reference>
<dbReference type="SUPFAM" id="SSF143990">
    <property type="entry name" value="YbiA-like"/>
    <property type="match status" value="1"/>
</dbReference>
<feature type="region of interest" description="Disordered" evidence="1">
    <location>
        <begin position="292"/>
        <end position="313"/>
    </location>
</feature>
<dbReference type="Proteomes" id="UP000604046">
    <property type="component" value="Unassembled WGS sequence"/>
</dbReference>
<sequence>MPINKFRGKFYFLSNFGPCEQGVEFDGDLYPTSEHAYQAAKIEDRDGRDSFTVGGSLGPNPRDAQAKGRTVKKRPGWEKMKVDVMLAVVRSKFARDAEMRKKLRATRGQQLVEGHTNDQFWGNKRNHLGHILMRVRDELPQETDQTEVADEEVAADSADPKCTRSKGDERRRAEFEDECAAYEQGEPEDSASSADEASCTDDATDAGSSDSGLTAAFAGWLQHSLAQEMTKTADLESAFSTMEVILKDVEGDPHETLADAAKMLRDDFGAPKTADDLFQNWLALQRRGDAFLNPESETLNPKERRGSDSGTLESGPSRFGMFSVVVAVFLYRN</sequence>
<dbReference type="InterPro" id="IPR037238">
    <property type="entry name" value="YbiA-like_sf"/>
</dbReference>
<evidence type="ECO:0000313" key="3">
    <source>
        <dbReference type="EMBL" id="CAE7227584.1"/>
    </source>
</evidence>
<feature type="region of interest" description="Disordered" evidence="1">
    <location>
        <begin position="141"/>
        <end position="210"/>
    </location>
</feature>
<feature type="domain" description="NADAR" evidence="2">
    <location>
        <begin position="9"/>
        <end position="139"/>
    </location>
</feature>
<feature type="compositionally biased region" description="Acidic residues" evidence="1">
    <location>
        <begin position="175"/>
        <end position="189"/>
    </location>
</feature>
<proteinExistence type="predicted"/>
<dbReference type="AlphaFoldDB" id="A0A812KBW3"/>
<evidence type="ECO:0000313" key="4">
    <source>
        <dbReference type="Proteomes" id="UP000604046"/>
    </source>
</evidence>
<dbReference type="InterPro" id="IPR012816">
    <property type="entry name" value="NADAR"/>
</dbReference>
<accession>A0A812KBW3</accession>
<dbReference type="CDD" id="cd15457">
    <property type="entry name" value="NADAR"/>
    <property type="match status" value="1"/>
</dbReference>
<dbReference type="Gene3D" id="1.10.357.40">
    <property type="entry name" value="YbiA-like"/>
    <property type="match status" value="1"/>
</dbReference>
<feature type="compositionally biased region" description="Acidic residues" evidence="1">
    <location>
        <begin position="141"/>
        <end position="154"/>
    </location>
</feature>
<comment type="caution">
    <text evidence="3">The sequence shown here is derived from an EMBL/GenBank/DDBJ whole genome shotgun (WGS) entry which is preliminary data.</text>
</comment>
<dbReference type="EMBL" id="CAJNDS010000680">
    <property type="protein sequence ID" value="CAE7227584.1"/>
    <property type="molecule type" value="Genomic_DNA"/>
</dbReference>
<organism evidence="3 4">
    <name type="scientific">Symbiodinium natans</name>
    <dbReference type="NCBI Taxonomy" id="878477"/>
    <lineage>
        <taxon>Eukaryota</taxon>
        <taxon>Sar</taxon>
        <taxon>Alveolata</taxon>
        <taxon>Dinophyceae</taxon>
        <taxon>Suessiales</taxon>
        <taxon>Symbiodiniaceae</taxon>
        <taxon>Symbiodinium</taxon>
    </lineage>
</organism>
<feature type="compositionally biased region" description="Basic and acidic residues" evidence="1">
    <location>
        <begin position="158"/>
        <end position="174"/>
    </location>
</feature>
<dbReference type="OrthoDB" id="206452at2759"/>
<name>A0A812KBW3_9DINO</name>
<dbReference type="Pfam" id="PF08719">
    <property type="entry name" value="NADAR"/>
    <property type="match status" value="1"/>
</dbReference>
<keyword evidence="4" id="KW-1185">Reference proteome</keyword>
<gene>
    <name evidence="3" type="primary">ybiA</name>
    <name evidence="3" type="ORF">SNAT2548_LOCUS8973</name>
</gene>
<protein>
    <submittedName>
        <fullName evidence="3">YbiA protein</fullName>
    </submittedName>
</protein>